<gene>
    <name evidence="3" type="ORF">LUZ61_020337</name>
</gene>
<dbReference type="AlphaFoldDB" id="A0AAD6ENR1"/>
<dbReference type="InterPro" id="IPR050158">
    <property type="entry name" value="Ubiquitin_ubiquitin-like"/>
</dbReference>
<sequence>MKIFAKELTGRLTTLECDSTDTIAHIKAQLEDKTGFPVDEQRIIFNGIQLSGDFCEYRTLNYYRIPNEATIVVPQRLRGGAAGE</sequence>
<dbReference type="GO" id="GO:0003729">
    <property type="term" value="F:mRNA binding"/>
    <property type="evidence" value="ECO:0007669"/>
    <property type="project" value="UniProtKB-ARBA"/>
</dbReference>
<dbReference type="Pfam" id="PF00240">
    <property type="entry name" value="ubiquitin"/>
    <property type="match status" value="1"/>
</dbReference>
<keyword evidence="1" id="KW-1017">Isopeptide bond</keyword>
<feature type="domain" description="Ubiquitin-like" evidence="2">
    <location>
        <begin position="1"/>
        <end position="80"/>
    </location>
</feature>
<keyword evidence="4" id="KW-1185">Reference proteome</keyword>
<dbReference type="Proteomes" id="UP001210211">
    <property type="component" value="Unassembled WGS sequence"/>
</dbReference>
<proteinExistence type="predicted"/>
<evidence type="ECO:0000256" key="1">
    <source>
        <dbReference type="ARBA" id="ARBA00022499"/>
    </source>
</evidence>
<reference evidence="3 4" key="1">
    <citation type="journal article" date="2022" name="Cell">
        <title>Repeat-based holocentromeres influence genome architecture and karyotype evolution.</title>
        <authorList>
            <person name="Hofstatter P.G."/>
            <person name="Thangavel G."/>
            <person name="Lux T."/>
            <person name="Neumann P."/>
            <person name="Vondrak T."/>
            <person name="Novak P."/>
            <person name="Zhang M."/>
            <person name="Costa L."/>
            <person name="Castellani M."/>
            <person name="Scott A."/>
            <person name="Toegelov H."/>
            <person name="Fuchs J."/>
            <person name="Mata-Sucre Y."/>
            <person name="Dias Y."/>
            <person name="Vanzela A.L.L."/>
            <person name="Huettel B."/>
            <person name="Almeida C.C.S."/>
            <person name="Simkova H."/>
            <person name="Souza G."/>
            <person name="Pedrosa-Harand A."/>
            <person name="Macas J."/>
            <person name="Mayer K.F.X."/>
            <person name="Houben A."/>
            <person name="Marques A."/>
        </authorList>
    </citation>
    <scope>NUCLEOTIDE SEQUENCE [LARGE SCALE GENOMIC DNA]</scope>
    <source>
        <strain evidence="3">RhyTen1mFocal</strain>
    </source>
</reference>
<dbReference type="InterPro" id="IPR019956">
    <property type="entry name" value="Ubiquitin_dom"/>
</dbReference>
<dbReference type="PRINTS" id="PR00348">
    <property type="entry name" value="UBIQUITIN"/>
</dbReference>
<evidence type="ECO:0000313" key="3">
    <source>
        <dbReference type="EMBL" id="KAJ3691173.1"/>
    </source>
</evidence>
<dbReference type="Gene3D" id="3.10.20.90">
    <property type="entry name" value="Phosphatidylinositol 3-kinase Catalytic Subunit, Chain A, domain 1"/>
    <property type="match status" value="1"/>
</dbReference>
<accession>A0AAD6ENR1</accession>
<evidence type="ECO:0000313" key="4">
    <source>
        <dbReference type="Proteomes" id="UP001210211"/>
    </source>
</evidence>
<dbReference type="SMART" id="SM00213">
    <property type="entry name" value="UBQ"/>
    <property type="match status" value="1"/>
</dbReference>
<protein>
    <recommendedName>
        <fullName evidence="2">Ubiquitin-like domain-containing protein</fullName>
    </recommendedName>
</protein>
<evidence type="ECO:0000259" key="2">
    <source>
        <dbReference type="PROSITE" id="PS50053"/>
    </source>
</evidence>
<dbReference type="EMBL" id="JAMRDG010000002">
    <property type="protein sequence ID" value="KAJ3691173.1"/>
    <property type="molecule type" value="Genomic_DNA"/>
</dbReference>
<dbReference type="SUPFAM" id="SSF54236">
    <property type="entry name" value="Ubiquitin-like"/>
    <property type="match status" value="1"/>
</dbReference>
<organism evidence="3 4">
    <name type="scientific">Rhynchospora tenuis</name>
    <dbReference type="NCBI Taxonomy" id="198213"/>
    <lineage>
        <taxon>Eukaryota</taxon>
        <taxon>Viridiplantae</taxon>
        <taxon>Streptophyta</taxon>
        <taxon>Embryophyta</taxon>
        <taxon>Tracheophyta</taxon>
        <taxon>Spermatophyta</taxon>
        <taxon>Magnoliopsida</taxon>
        <taxon>Liliopsida</taxon>
        <taxon>Poales</taxon>
        <taxon>Cyperaceae</taxon>
        <taxon>Cyperoideae</taxon>
        <taxon>Rhynchosporeae</taxon>
        <taxon>Rhynchospora</taxon>
    </lineage>
</organism>
<name>A0AAD6ENR1_9POAL</name>
<dbReference type="InterPro" id="IPR029071">
    <property type="entry name" value="Ubiquitin-like_domsf"/>
</dbReference>
<dbReference type="PANTHER" id="PTHR10666">
    <property type="entry name" value="UBIQUITIN"/>
    <property type="match status" value="1"/>
</dbReference>
<dbReference type="InterPro" id="IPR000626">
    <property type="entry name" value="Ubiquitin-like_dom"/>
</dbReference>
<comment type="caution">
    <text evidence="3">The sequence shown here is derived from an EMBL/GenBank/DDBJ whole genome shotgun (WGS) entry which is preliminary data.</text>
</comment>
<dbReference type="PROSITE" id="PS50053">
    <property type="entry name" value="UBIQUITIN_2"/>
    <property type="match status" value="1"/>
</dbReference>